<dbReference type="PANTHER" id="PTHR22930:SF85">
    <property type="entry name" value="GH03217P-RELATED"/>
    <property type="match status" value="1"/>
</dbReference>
<dbReference type="OrthoDB" id="5540949at2759"/>
<reference evidence="11" key="3">
    <citation type="journal article" date="2018" name="Mol. Plant Microbe Interact.">
        <title>Genome sequence resources for the wheat stripe rust pathogen (Puccinia striiformis f. sp. tritici) and the barley stripe rust pathogen (Puccinia striiformis f. sp. hordei).</title>
        <authorList>
            <person name="Xia C."/>
            <person name="Wang M."/>
            <person name="Yin C."/>
            <person name="Cornejo O.E."/>
            <person name="Hulbert S.H."/>
            <person name="Chen X."/>
        </authorList>
    </citation>
    <scope>NUCLEOTIDE SEQUENCE [LARGE SCALE GENOMIC DNA]</scope>
    <source>
        <strain evidence="11">93TX-2</strain>
    </source>
</reference>
<evidence type="ECO:0000313" key="11">
    <source>
        <dbReference type="Proteomes" id="UP000238274"/>
    </source>
</evidence>
<comment type="cofactor">
    <cofactor evidence="1">
        <name>a divalent metal cation</name>
        <dbReference type="ChEBI" id="CHEBI:60240"/>
    </cofactor>
</comment>
<dbReference type="PANTHER" id="PTHR22930">
    <property type="match status" value="1"/>
</dbReference>
<feature type="domain" description="DDE Tnp4" evidence="9">
    <location>
        <begin position="217"/>
        <end position="376"/>
    </location>
</feature>
<evidence type="ECO:0000256" key="6">
    <source>
        <dbReference type="ARBA" id="ARBA00022801"/>
    </source>
</evidence>
<keyword evidence="5" id="KW-0479">Metal-binding</keyword>
<dbReference type="VEuPathDB" id="FungiDB:PSHT_07474"/>
<evidence type="ECO:0000256" key="2">
    <source>
        <dbReference type="ARBA" id="ARBA00004123"/>
    </source>
</evidence>
<dbReference type="VEuPathDB" id="FungiDB:PSTT_00757"/>
<comment type="subcellular location">
    <subcellularLocation>
        <location evidence="2">Nucleus</location>
    </subcellularLocation>
</comment>
<dbReference type="GO" id="GO:0046872">
    <property type="term" value="F:metal ion binding"/>
    <property type="evidence" value="ECO:0007669"/>
    <property type="project" value="UniProtKB-KW"/>
</dbReference>
<dbReference type="GO" id="GO:0004518">
    <property type="term" value="F:nuclease activity"/>
    <property type="evidence" value="ECO:0007669"/>
    <property type="project" value="UniProtKB-KW"/>
</dbReference>
<evidence type="ECO:0000256" key="3">
    <source>
        <dbReference type="ARBA" id="ARBA00006958"/>
    </source>
</evidence>
<feature type="compositionally biased region" description="Acidic residues" evidence="8">
    <location>
        <begin position="393"/>
        <end position="403"/>
    </location>
</feature>
<gene>
    <name evidence="10" type="ORF">PSHT_07474</name>
</gene>
<keyword evidence="6" id="KW-0378">Hydrolase</keyword>
<dbReference type="InterPro" id="IPR045249">
    <property type="entry name" value="HARBI1-like"/>
</dbReference>
<comment type="similarity">
    <text evidence="3">Belongs to the HARBI1 family.</text>
</comment>
<feature type="compositionally biased region" description="Acidic residues" evidence="8">
    <location>
        <begin position="43"/>
        <end position="53"/>
    </location>
</feature>
<accession>A0A2S4VXI9</accession>
<reference evidence="10 11" key="1">
    <citation type="submission" date="2017-12" db="EMBL/GenBank/DDBJ databases">
        <title>Gene loss provides genomic basis for host adaptation in cereal stripe rust fungi.</title>
        <authorList>
            <person name="Xia C."/>
        </authorList>
    </citation>
    <scope>NUCLEOTIDE SEQUENCE [LARGE SCALE GENOMIC DNA]</scope>
    <source>
        <strain evidence="10 11">93TX-2</strain>
    </source>
</reference>
<evidence type="ECO:0000256" key="7">
    <source>
        <dbReference type="ARBA" id="ARBA00023242"/>
    </source>
</evidence>
<dbReference type="Proteomes" id="UP000238274">
    <property type="component" value="Unassembled WGS sequence"/>
</dbReference>
<feature type="region of interest" description="Disordered" evidence="8">
    <location>
        <begin position="21"/>
        <end position="53"/>
    </location>
</feature>
<evidence type="ECO:0000256" key="4">
    <source>
        <dbReference type="ARBA" id="ARBA00022722"/>
    </source>
</evidence>
<sequence>MVRSSERRQLLKSLEKSIRQDLIDKATDPDLEEGSDDSSSGADSDDDQDREDEEEGMLAILKDKVQALLSVESKRYLRPRGRILKGPEDNHYYLEVLEEKRFKVHFRMSRESFFNLCNLVADNPIFHNNSTCPQRPVVEQMMVTLNRLGCHGNGVSVAMLACKYRMGEGSVELYTNRCIMAILGLKPQLLAWPNAEERSEVSSGFADVGFEGCVGLIDGTLVVLSTCPGRDGPDYYNRKGSYGITTLLVCDQEKNITHVYTGWPGCSHDQRLMNNCGLSQAPTDFFSDDQYLLADSAFTATTTVVPAFKRARNRGLTEEQHDFNRHLSGVRVGIENCIGLLKNRFQSLKGLRLRASTDQDLVRINAWIMACCVLHNFLNRGGDIGFGYEDSTPLDDSSEDIDPQEQPGKAAGKRKRKEVLQAALAFREDGGSY</sequence>
<protein>
    <recommendedName>
        <fullName evidence="9">DDE Tnp4 domain-containing protein</fullName>
    </recommendedName>
</protein>
<evidence type="ECO:0000256" key="5">
    <source>
        <dbReference type="ARBA" id="ARBA00022723"/>
    </source>
</evidence>
<dbReference type="InterPro" id="IPR027806">
    <property type="entry name" value="HARBI1_dom"/>
</dbReference>
<keyword evidence="4" id="KW-0540">Nuclease</keyword>
<reference evidence="11" key="2">
    <citation type="journal article" date="2018" name="BMC Genomics">
        <title>Genomic insights into host adaptation between the wheat stripe rust pathogen (Puccinia striiformis f. sp. tritici) and the barley stripe rust pathogen (Puccinia striiformis f. sp. hordei).</title>
        <authorList>
            <person name="Xia C."/>
            <person name="Wang M."/>
            <person name="Yin C."/>
            <person name="Cornejo O.E."/>
            <person name="Hulbert S.H."/>
            <person name="Chen X."/>
        </authorList>
    </citation>
    <scope>NUCLEOTIDE SEQUENCE [LARGE SCALE GENOMIC DNA]</scope>
    <source>
        <strain evidence="11">93TX-2</strain>
    </source>
</reference>
<organism evidence="10 11">
    <name type="scientific">Puccinia striiformis</name>
    <dbReference type="NCBI Taxonomy" id="27350"/>
    <lineage>
        <taxon>Eukaryota</taxon>
        <taxon>Fungi</taxon>
        <taxon>Dikarya</taxon>
        <taxon>Basidiomycota</taxon>
        <taxon>Pucciniomycotina</taxon>
        <taxon>Pucciniomycetes</taxon>
        <taxon>Pucciniales</taxon>
        <taxon>Pucciniaceae</taxon>
        <taxon>Puccinia</taxon>
    </lineage>
</organism>
<feature type="region of interest" description="Disordered" evidence="8">
    <location>
        <begin position="393"/>
        <end position="416"/>
    </location>
</feature>
<dbReference type="GO" id="GO:0005634">
    <property type="term" value="C:nucleus"/>
    <property type="evidence" value="ECO:0007669"/>
    <property type="project" value="UniProtKB-SubCell"/>
</dbReference>
<dbReference type="EMBL" id="PKSM01000092">
    <property type="protein sequence ID" value="POW14233.1"/>
    <property type="molecule type" value="Genomic_DNA"/>
</dbReference>
<evidence type="ECO:0000256" key="1">
    <source>
        <dbReference type="ARBA" id="ARBA00001968"/>
    </source>
</evidence>
<comment type="caution">
    <text evidence="10">The sequence shown here is derived from an EMBL/GenBank/DDBJ whole genome shotgun (WGS) entry which is preliminary data.</text>
</comment>
<dbReference type="GO" id="GO:0016787">
    <property type="term" value="F:hydrolase activity"/>
    <property type="evidence" value="ECO:0007669"/>
    <property type="project" value="UniProtKB-KW"/>
</dbReference>
<evidence type="ECO:0000313" key="10">
    <source>
        <dbReference type="EMBL" id="POW14233.1"/>
    </source>
</evidence>
<keyword evidence="11" id="KW-1185">Reference proteome</keyword>
<evidence type="ECO:0000256" key="8">
    <source>
        <dbReference type="SAM" id="MobiDB-lite"/>
    </source>
</evidence>
<dbReference type="Pfam" id="PF13359">
    <property type="entry name" value="DDE_Tnp_4"/>
    <property type="match status" value="1"/>
</dbReference>
<proteinExistence type="inferred from homology"/>
<dbReference type="AlphaFoldDB" id="A0A2S4VXI9"/>
<keyword evidence="7" id="KW-0539">Nucleus</keyword>
<evidence type="ECO:0000259" key="9">
    <source>
        <dbReference type="Pfam" id="PF13359"/>
    </source>
</evidence>
<name>A0A2S4VXI9_9BASI</name>